<accession>A0A4C1SS89</accession>
<dbReference type="EMBL" id="BGZK01003728">
    <property type="protein sequence ID" value="GBP04070.1"/>
    <property type="molecule type" value="Genomic_DNA"/>
</dbReference>
<feature type="compositionally biased region" description="Basic and acidic residues" evidence="1">
    <location>
        <begin position="190"/>
        <end position="199"/>
    </location>
</feature>
<gene>
    <name evidence="2" type="ORF">EVAR_71802_1</name>
</gene>
<sequence length="199" mass="22371">MLSRSPLRRTGNCPRVFTFVSECEPYHSHAHARRLLYVAFFSHVLTSTVYRDILLFKYKSKLTKFGDVIAGFIVSMNRCVRFPDRRSTVRRHARSRNGATEESAFQAATSKERMCAVRSALISVPSDKVRIAEIYLNASPRTPFASQGSITKASDGGAETPFRIAFPPPSVIREIAGDRAGHRRPPVTRNRTEDVSVNR</sequence>
<proteinExistence type="predicted"/>
<evidence type="ECO:0000313" key="2">
    <source>
        <dbReference type="EMBL" id="GBP04070.1"/>
    </source>
</evidence>
<dbReference type="AlphaFoldDB" id="A0A4C1SS89"/>
<keyword evidence="3" id="KW-1185">Reference proteome</keyword>
<comment type="caution">
    <text evidence="2">The sequence shown here is derived from an EMBL/GenBank/DDBJ whole genome shotgun (WGS) entry which is preliminary data.</text>
</comment>
<evidence type="ECO:0000313" key="3">
    <source>
        <dbReference type="Proteomes" id="UP000299102"/>
    </source>
</evidence>
<protein>
    <submittedName>
        <fullName evidence="2">Uncharacterized protein</fullName>
    </submittedName>
</protein>
<name>A0A4C1SS89_EUMVA</name>
<organism evidence="2 3">
    <name type="scientific">Eumeta variegata</name>
    <name type="common">Bagworm moth</name>
    <name type="synonym">Eumeta japonica</name>
    <dbReference type="NCBI Taxonomy" id="151549"/>
    <lineage>
        <taxon>Eukaryota</taxon>
        <taxon>Metazoa</taxon>
        <taxon>Ecdysozoa</taxon>
        <taxon>Arthropoda</taxon>
        <taxon>Hexapoda</taxon>
        <taxon>Insecta</taxon>
        <taxon>Pterygota</taxon>
        <taxon>Neoptera</taxon>
        <taxon>Endopterygota</taxon>
        <taxon>Lepidoptera</taxon>
        <taxon>Glossata</taxon>
        <taxon>Ditrysia</taxon>
        <taxon>Tineoidea</taxon>
        <taxon>Psychidae</taxon>
        <taxon>Oiketicinae</taxon>
        <taxon>Eumeta</taxon>
    </lineage>
</organism>
<reference evidence="2 3" key="1">
    <citation type="journal article" date="2019" name="Commun. Biol.">
        <title>The bagworm genome reveals a unique fibroin gene that provides high tensile strength.</title>
        <authorList>
            <person name="Kono N."/>
            <person name="Nakamura H."/>
            <person name="Ohtoshi R."/>
            <person name="Tomita M."/>
            <person name="Numata K."/>
            <person name="Arakawa K."/>
        </authorList>
    </citation>
    <scope>NUCLEOTIDE SEQUENCE [LARGE SCALE GENOMIC DNA]</scope>
</reference>
<evidence type="ECO:0000256" key="1">
    <source>
        <dbReference type="SAM" id="MobiDB-lite"/>
    </source>
</evidence>
<dbReference type="Proteomes" id="UP000299102">
    <property type="component" value="Unassembled WGS sequence"/>
</dbReference>
<feature type="region of interest" description="Disordered" evidence="1">
    <location>
        <begin position="175"/>
        <end position="199"/>
    </location>
</feature>